<name>A0A0E9STX5_ANGAN</name>
<reference evidence="1" key="1">
    <citation type="submission" date="2014-11" db="EMBL/GenBank/DDBJ databases">
        <authorList>
            <person name="Amaro Gonzalez C."/>
        </authorList>
    </citation>
    <scope>NUCLEOTIDE SEQUENCE</scope>
</reference>
<accession>A0A0E9STX5</accession>
<dbReference type="EMBL" id="GBXM01063783">
    <property type="protein sequence ID" value="JAH44794.1"/>
    <property type="molecule type" value="Transcribed_RNA"/>
</dbReference>
<dbReference type="AlphaFoldDB" id="A0A0E9STX5"/>
<evidence type="ECO:0000313" key="1">
    <source>
        <dbReference type="EMBL" id="JAH44794.1"/>
    </source>
</evidence>
<sequence length="40" mass="4583">MERDRRVSSSAALSLQLSRTRVSVNFHIINAPRRGKQMVD</sequence>
<proteinExistence type="predicted"/>
<reference evidence="1" key="2">
    <citation type="journal article" date="2015" name="Fish Shellfish Immunol.">
        <title>Early steps in the European eel (Anguilla anguilla)-Vibrio vulnificus interaction in the gills: Role of the RtxA13 toxin.</title>
        <authorList>
            <person name="Callol A."/>
            <person name="Pajuelo D."/>
            <person name="Ebbesson L."/>
            <person name="Teles M."/>
            <person name="MacKenzie S."/>
            <person name="Amaro C."/>
        </authorList>
    </citation>
    <scope>NUCLEOTIDE SEQUENCE</scope>
</reference>
<organism evidence="1">
    <name type="scientific">Anguilla anguilla</name>
    <name type="common">European freshwater eel</name>
    <name type="synonym">Muraena anguilla</name>
    <dbReference type="NCBI Taxonomy" id="7936"/>
    <lineage>
        <taxon>Eukaryota</taxon>
        <taxon>Metazoa</taxon>
        <taxon>Chordata</taxon>
        <taxon>Craniata</taxon>
        <taxon>Vertebrata</taxon>
        <taxon>Euteleostomi</taxon>
        <taxon>Actinopterygii</taxon>
        <taxon>Neopterygii</taxon>
        <taxon>Teleostei</taxon>
        <taxon>Anguilliformes</taxon>
        <taxon>Anguillidae</taxon>
        <taxon>Anguilla</taxon>
    </lineage>
</organism>
<protein>
    <submittedName>
        <fullName evidence="1">Uncharacterized protein</fullName>
    </submittedName>
</protein>